<protein>
    <recommendedName>
        <fullName evidence="4">Phosphate-binding protein</fullName>
    </recommendedName>
</protein>
<sequence length="353" mass="36559">MKIHMRRRAAFSTLAAGSLALGLAACGGGSEGSTTIEGTGASFPDAYYQVAITKYLEENSDSDISYNAVGSGTGKSDFAEGLNDFAGTDSLVGTDDGPEEGSYQYIPTVAAPITVSYNLEGVDGLNIGQETLAKIFQGDITSWNDDEIAADNEGVELPDEDITVAHRSDGSGTTGNFTKFLDEATDAWTLGAGDTAEWPSNAIAGEKNTGVAQAIQDTPGAIGYVDFADATETGLVTANIENKDGQFTAPTLAGTTAGLEGAEIADDLSYNPLNAAGAEAYPITAPTYLLLHTDQDGETAAEVKDFVTWLLTDGQQYAEDAGFAQLPDGLRQQALDAVEATLGGEGDGEAEEK</sequence>
<dbReference type="NCBIfam" id="TIGR00975">
    <property type="entry name" value="3a0107s03"/>
    <property type="match status" value="1"/>
</dbReference>
<evidence type="ECO:0000256" key="2">
    <source>
        <dbReference type="ARBA" id="ARBA00022448"/>
    </source>
</evidence>
<dbReference type="Gene3D" id="3.40.190.10">
    <property type="entry name" value="Periplasmic binding protein-like II"/>
    <property type="match status" value="2"/>
</dbReference>
<evidence type="ECO:0000256" key="5">
    <source>
        <dbReference type="SAM" id="SignalP"/>
    </source>
</evidence>
<evidence type="ECO:0000256" key="1">
    <source>
        <dbReference type="ARBA" id="ARBA00008725"/>
    </source>
</evidence>
<evidence type="ECO:0000259" key="6">
    <source>
        <dbReference type="Pfam" id="PF12849"/>
    </source>
</evidence>
<dbReference type="Pfam" id="PF12849">
    <property type="entry name" value="PBP_like_2"/>
    <property type="match status" value="1"/>
</dbReference>
<evidence type="ECO:0000256" key="3">
    <source>
        <dbReference type="ARBA" id="ARBA00022592"/>
    </source>
</evidence>
<dbReference type="CDD" id="cd13565">
    <property type="entry name" value="PBP2_PstS"/>
    <property type="match status" value="1"/>
</dbReference>
<evidence type="ECO:0000256" key="4">
    <source>
        <dbReference type="PIRNR" id="PIRNR002756"/>
    </source>
</evidence>
<feature type="domain" description="PBP" evidence="6">
    <location>
        <begin position="30"/>
        <end position="313"/>
    </location>
</feature>
<dbReference type="InterPro" id="IPR005673">
    <property type="entry name" value="ABC_phos-bd_PstS"/>
</dbReference>
<evidence type="ECO:0000313" key="7">
    <source>
        <dbReference type="EMBL" id="MFC4335503.1"/>
    </source>
</evidence>
<keyword evidence="2 4" id="KW-0813">Transport</keyword>
<proteinExistence type="inferred from homology"/>
<dbReference type="InterPro" id="IPR050962">
    <property type="entry name" value="Phosphate-bind_PstS"/>
</dbReference>
<gene>
    <name evidence="7" type="primary">pstS</name>
    <name evidence="7" type="ORF">ACFPET_09860</name>
</gene>
<dbReference type="EMBL" id="JBHSDK010000013">
    <property type="protein sequence ID" value="MFC4335503.1"/>
    <property type="molecule type" value="Genomic_DNA"/>
</dbReference>
<dbReference type="InterPro" id="IPR024370">
    <property type="entry name" value="PBP_domain"/>
</dbReference>
<dbReference type="SUPFAM" id="SSF53850">
    <property type="entry name" value="Periplasmic binding protein-like II"/>
    <property type="match status" value="1"/>
</dbReference>
<reference evidence="8" key="1">
    <citation type="journal article" date="2019" name="Int. J. Syst. Evol. Microbiol.">
        <title>The Global Catalogue of Microorganisms (GCM) 10K type strain sequencing project: providing services to taxonomists for standard genome sequencing and annotation.</title>
        <authorList>
            <consortium name="The Broad Institute Genomics Platform"/>
            <consortium name="The Broad Institute Genome Sequencing Center for Infectious Disease"/>
            <person name="Wu L."/>
            <person name="Ma J."/>
        </authorList>
    </citation>
    <scope>NUCLEOTIDE SEQUENCE [LARGE SCALE GENOMIC DNA]</scope>
    <source>
        <strain evidence="8">IBRC-M 10908</strain>
    </source>
</reference>
<dbReference type="PANTHER" id="PTHR42996">
    <property type="entry name" value="PHOSPHATE-BINDING PROTEIN PSTS"/>
    <property type="match status" value="1"/>
</dbReference>
<feature type="signal peptide" evidence="5">
    <location>
        <begin position="1"/>
        <end position="24"/>
    </location>
</feature>
<dbReference type="Proteomes" id="UP001595823">
    <property type="component" value="Unassembled WGS sequence"/>
</dbReference>
<dbReference type="RefSeq" id="WP_380620416.1">
    <property type="nucleotide sequence ID" value="NZ_JBHSDK010000013.1"/>
</dbReference>
<dbReference type="PIRSF" id="PIRSF002756">
    <property type="entry name" value="PstS"/>
    <property type="match status" value="1"/>
</dbReference>
<evidence type="ECO:0000313" key="8">
    <source>
        <dbReference type="Proteomes" id="UP001595823"/>
    </source>
</evidence>
<keyword evidence="5" id="KW-0732">Signal</keyword>
<dbReference type="PANTHER" id="PTHR42996:SF1">
    <property type="entry name" value="PHOSPHATE-BINDING PROTEIN PSTS"/>
    <property type="match status" value="1"/>
</dbReference>
<name>A0ABV8TXK8_9ACTN</name>
<comment type="similarity">
    <text evidence="1 4">Belongs to the PstS family.</text>
</comment>
<organism evidence="7 8">
    <name type="scientific">Salininema proteolyticum</name>
    <dbReference type="NCBI Taxonomy" id="1607685"/>
    <lineage>
        <taxon>Bacteria</taxon>
        <taxon>Bacillati</taxon>
        <taxon>Actinomycetota</taxon>
        <taxon>Actinomycetes</taxon>
        <taxon>Glycomycetales</taxon>
        <taxon>Glycomycetaceae</taxon>
        <taxon>Salininema</taxon>
    </lineage>
</organism>
<keyword evidence="8" id="KW-1185">Reference proteome</keyword>
<comment type="caution">
    <text evidence="7">The sequence shown here is derived from an EMBL/GenBank/DDBJ whole genome shotgun (WGS) entry which is preliminary data.</text>
</comment>
<feature type="chain" id="PRO_5045888400" description="Phosphate-binding protein" evidence="5">
    <location>
        <begin position="25"/>
        <end position="353"/>
    </location>
</feature>
<accession>A0ABV8TXK8</accession>
<dbReference type="PROSITE" id="PS51257">
    <property type="entry name" value="PROKAR_LIPOPROTEIN"/>
    <property type="match status" value="1"/>
</dbReference>
<keyword evidence="3 4" id="KW-0592">Phosphate transport</keyword>